<dbReference type="FunFam" id="1.10.10.10:FF:000168">
    <property type="entry name" value="Replication protein A 32 kDa subunit"/>
    <property type="match status" value="1"/>
</dbReference>
<dbReference type="GO" id="GO:0005634">
    <property type="term" value="C:nucleus"/>
    <property type="evidence" value="ECO:0007669"/>
    <property type="project" value="UniProtKB-SubCell"/>
</dbReference>
<evidence type="ECO:0000259" key="9">
    <source>
        <dbReference type="Pfam" id="PF08784"/>
    </source>
</evidence>
<dbReference type="InterPro" id="IPR026847">
    <property type="entry name" value="VPS13"/>
</dbReference>
<dbReference type="InterPro" id="IPR014892">
    <property type="entry name" value="RPA_C"/>
</dbReference>
<reference evidence="12 13" key="1">
    <citation type="submission" date="2018-08" db="EMBL/GenBank/DDBJ databases">
        <title>Aphanomyces genome sequencing and annotation.</title>
        <authorList>
            <person name="Minardi D."/>
            <person name="Oidtmann B."/>
            <person name="Van Der Giezen M."/>
            <person name="Studholme D.J."/>
        </authorList>
    </citation>
    <scope>NUCLEOTIDE SEQUENCE [LARGE SCALE GENOMIC DNA]</scope>
    <source>
        <strain evidence="12 13">SA</strain>
    </source>
</reference>
<name>A0A397D9T3_APHAT</name>
<dbReference type="InterPro" id="IPR009543">
    <property type="entry name" value="VPS13_VAB"/>
</dbReference>
<keyword evidence="4" id="KW-0813">Transport</keyword>
<dbReference type="InterPro" id="IPR036034">
    <property type="entry name" value="PDZ_sf"/>
</dbReference>
<dbReference type="Proteomes" id="UP000265716">
    <property type="component" value="Unassembled WGS sequence"/>
</dbReference>
<dbReference type="Pfam" id="PF08784">
    <property type="entry name" value="RPA_C"/>
    <property type="match status" value="1"/>
</dbReference>
<dbReference type="Gene3D" id="1.10.10.10">
    <property type="entry name" value="Winged helix-like DNA-binding domain superfamily/Winged helix DNA-binding domain"/>
    <property type="match status" value="1"/>
</dbReference>
<keyword evidence="7" id="KW-0539">Nucleus</keyword>
<gene>
    <name evidence="12" type="ORF">DYB38_002686</name>
</gene>
<dbReference type="PANTHER" id="PTHR16166">
    <property type="entry name" value="VACUOLAR PROTEIN SORTING-ASSOCIATED PROTEIN VPS13"/>
    <property type="match status" value="1"/>
</dbReference>
<dbReference type="SUPFAM" id="SSF50249">
    <property type="entry name" value="Nucleic acid-binding proteins"/>
    <property type="match status" value="1"/>
</dbReference>
<evidence type="ECO:0000313" key="12">
    <source>
        <dbReference type="EMBL" id="RHY57713.1"/>
    </source>
</evidence>
<dbReference type="GO" id="GO:0045053">
    <property type="term" value="P:protein retention in Golgi apparatus"/>
    <property type="evidence" value="ECO:0007669"/>
    <property type="project" value="TreeGrafter"/>
</dbReference>
<evidence type="ECO:0000259" key="11">
    <source>
        <dbReference type="Pfam" id="PF25036"/>
    </source>
</evidence>
<evidence type="ECO:0000313" key="13">
    <source>
        <dbReference type="Proteomes" id="UP000265716"/>
    </source>
</evidence>
<dbReference type="SUPFAM" id="SSF50156">
    <property type="entry name" value="PDZ domain-like"/>
    <property type="match status" value="1"/>
</dbReference>
<dbReference type="Pfam" id="PF12624">
    <property type="entry name" value="VPS13_N"/>
    <property type="match status" value="1"/>
</dbReference>
<evidence type="ECO:0008006" key="14">
    <source>
        <dbReference type="Google" id="ProtNLM"/>
    </source>
</evidence>
<dbReference type="PANTHER" id="PTHR16166:SF93">
    <property type="entry name" value="INTERMEMBRANE LIPID TRANSFER PROTEIN VPS13"/>
    <property type="match status" value="1"/>
</dbReference>
<evidence type="ECO:0000256" key="5">
    <source>
        <dbReference type="ARBA" id="ARBA00023055"/>
    </source>
</evidence>
<accession>A0A397D9T3</accession>
<comment type="subcellular location">
    <subcellularLocation>
        <location evidence="1">Nucleus</location>
    </subcellularLocation>
</comment>
<comment type="caution">
    <text evidence="12">The sequence shown here is derived from an EMBL/GenBank/DDBJ whole genome shotgun (WGS) entry which is preliminary data.</text>
</comment>
<evidence type="ECO:0000259" key="10">
    <source>
        <dbReference type="Pfam" id="PF12624"/>
    </source>
</evidence>
<dbReference type="Gene3D" id="2.40.50.140">
    <property type="entry name" value="Nucleic acid-binding proteins"/>
    <property type="match status" value="1"/>
</dbReference>
<evidence type="ECO:0000256" key="7">
    <source>
        <dbReference type="ARBA" id="ARBA00023242"/>
    </source>
</evidence>
<dbReference type="CDD" id="cd04478">
    <property type="entry name" value="RPA2_DBD_D"/>
    <property type="match status" value="1"/>
</dbReference>
<evidence type="ECO:0000256" key="6">
    <source>
        <dbReference type="ARBA" id="ARBA00023125"/>
    </source>
</evidence>
<evidence type="ECO:0000256" key="3">
    <source>
        <dbReference type="ARBA" id="ARBA00007815"/>
    </source>
</evidence>
<sequence>MQWESNDGGYMEGSGGYMESQNTPQKQGGGNSRENQTLTPLTVRQLVTAVASGDDNPLVDGKELNNVHLVGLLTEVVHNSTTITFVINDGTATFASRYFLQGEDDPYQQQLLETLQDGIYVSAVGNLRSFGGKTSLSCHTVTPVENFNQITHHFLDCIYTHLRNTKGPLGGGGGAAAGTQSFTDTSSHFGGGFNAFGGQAASTGGQQNYNFGASDSGFSDPAQQAILDILGASSLDMGLSVDQIKQNLHGRVTDAQLRDALNYLTNEGHIYSTIDENHFKRTAYVDGLAPESLQVGLWSGELLLTNLKLKPNALAELNLPIQVIQGSIAKVHVLVPWNQLGSASVQITLEGIYGVAVPNNELPTPEEVLVGIRNRLERAELLRQHQRHSTNSEHAGAPKEDETFFTRLTSRIMDNLTITIRDFHIRYEDVTSNPSTPFTFGVLLESFCIETTDEHGTKVFVDRSEAPPDKMHKVATLKNLTVYWDRLSHSTSLQTSNTFAASMRSVIYSDFKQLDRRWLLLPPCSLSVRFTKNESQVFTKESPKYRIQSTVRSFALHLSREQYDEMVFMYLAMRSRLAIEAHFWYNRHRPFLSITNYSIMYMALYKQHHLQHIPLTVEQLAYLQRLEDMFPIELTLRLRDVADAQFAKTKSDAASSSSWFGYFFGEGGESSKDVQQDVLSAEGKADLKRAFEETAALELAPVPDDCCIVVLDLTLQMGQVGLFAYQNVPLLTSEFTGSCLFQVQPASRWLAQMQLRRLNVFNWRCADAAAAGRLFCTLQVDDGGSDKKAPFEVSVAATDATGMRVRVSAEPIRVVLDAVFLLQLADFFSTHDTLNDVWAYATSSVQSYVFAEHEADMRAAAVVATNKNIVYDVLVDMKAPLVVLPEDPTAVHTSMVVLDLGRFHVRDVPTAAASATVYAWQIDMTNIEVLLQPQNSSKPGVPIVPGFSVGFAVETSRNLQDTRIPYVTAKASMPSVVVNVGQETIVALGTLHARLLNQCQRYIKATSKPEVDMASFAPEKGDVEKATDLSVVRLPTVIAPQEQASVKFHLTWVVECVHVNIDDSFCVIMHGTWFDYQASSAATTTIGAKLQDLCMEDKCYAPSSPYFYLARTQDSTDLIQLTIATTDAPTRHADVTVDVHFNVLHLQWNPPSIMMLYTMISAYGSSMDDGASADMMVDMSSSSVLSQSTLPTPTTTSTTSTIPALKITASLKQFSISFNKDVLDRRLLTLTVTDASVVYVGEHSGQYNVKGELGDVSGVDYSVVKAPTYTPFFGMDRTAHGCFKQEEQGRSPKLVVFEYAVQGSGAMLPRLALVLDSIRIVYFHQQVLELVDYLFQGILGTLVNQTLLSATQLIMEPATTLVLDIRIDRPKILIPMDPLDVEHFLLQSSRLQLHHTPSTLASYSCGSSLLERVTTATRHTLPCDFKQVVLEQAGLYSTDGRGGYDNLMATPLTLDISILDIHSTRLKDDDGSTALPRFSIDCVMPHMHVHMSRTHYLMFFRMLSDNIGGASLYQSVAVDDDDEVIMAKSEMAHRPVVVYEYANADLEGATMAVSFRMESFSCCALDIGLTLETTNLTVCLRLLNHINPSLDVSLANAFIADDLLRCESVVTIRYEWSNASDDDGLLLGTSSTLDVALNHLHGKLIPHVLSDISRFFAMDADATAVHDEVTTRPCSEPATQSLAKTPTSFTMNVLATNVQLSLPQSLTDKQPTVELVVAANFNVALESFANHADNLEQKLTLQARDLEALLQNANRQGCSDTLVQLIEPTTVGVTYLGFQHACHHQDKVDVTVSPVEVFLSYEDMRVLADVWTTMQHDMAPAFPSSGPTSATTLSSSKTLPLVPDSEVQRHVTVDVQRMQLTLINDCDGCDMGLVQLELPTCRVFLNATTTHDATTATGGGDISFASSYYNPDSRVWHPLCPEWKVHASAMTNIPHAPTTDQFKSMQWNISADTLHVTATHGLLEALASAGGTLIKSKQLDQTKHDAPCLIQNESGLPIEYWWSSDPSAKTRVQHKAADNIHYVHVKGKGSGVTRTYTSNDKEHGTLCINFVGMDTKPVQGIVVDQLGTRPHALVETCGSFPIPIDATSTSTIRVTCTNESKVAVFCVALANGLIQLYEPYVVENKLPVSVMFQVKDAQSLPRGDDVAVGCKSAIWWCRSTPMFAFHVPGCDTTNWLPLLRKRNNDTFSLGLKRLDKQPLTILVVISENKAKATTITLLAEMWIINKTGLDLVYGNDQDDAYSPPKAARSVVDGSTDITLYSTPTTLRVKMIAPASSWTARFKPDPKRMNWQDECLSVTTRQGKLHEFGVSADYATRHFGVLTTLVSITPRYVVVNRTPWTLVVLEDDGLMHTIDTVHHVINAGDAYSLWWTQGKRTAIRASVVGLNGTSSWSDSFSVDKPNTFDLIIPNDEYCPFLQVSVKTGGLSQATFVVDIVRLDSEPDVEQSKWDIISYDINVAGLDLTLSDSTKATSPAFELFGGTGVMSEDVARFRISDIRFDSFKDRLSTNAHLVVASITLEDLLVGTKYPNVLTPAKRDVDFVQFTYMSKRHPKYAYIEELTLWTKDVRVQTSMKFIDRINSVVAHVLGHFASSNTYSVDLLSYFADDGTTEQQQHNTITGRKCFFERCHIYPINVVLSFVRDKKDDRMDHPSAGFWLSNLKFRIKDASIVLDEYTLRNAFATQESVLQAMGAFYVSSIKGQALNLIESIQVTSLVTGVVKDGVSSLVSTLIGKTDTSLASSASFRYESLSNNAIVAKHSDALDKATSPTDFAGVLNHLVYDWDGNHTGLEARACMALGLVNNSRQSVVLQVFLKDGAEFRLLPAGRNYVAGASSPYWTSDRGLIVFAWGYTPTLLTTGDICLQLQSNAFNLYISKSSTRLQPNPGYSATFTVQDKQTWWSKFMIIVGDDLPPSLEVSSTTGTTTSTTGGVIDTYEVLFTTDALGIVAKQDDYQTVVVRECCYFSNGQPGPALATGRITEGDVILSVNGIPIKSTQAFKDIIVNTSRPIVVRFKKASFDLFGEVTPSPAAHKPDHEYSLFG</sequence>
<feature type="compositionally biased region" description="Polar residues" evidence="8">
    <location>
        <begin position="21"/>
        <end position="36"/>
    </location>
</feature>
<protein>
    <recommendedName>
        <fullName evidence="14">PDZ domain-containing protein</fullName>
    </recommendedName>
</protein>
<feature type="region of interest" description="Disordered" evidence="8">
    <location>
        <begin position="1"/>
        <end position="36"/>
    </location>
</feature>
<feature type="domain" description="Vacuolar protein sorting-associated protein 13 VPS13 adaptor binding" evidence="11">
    <location>
        <begin position="2114"/>
        <end position="2434"/>
    </location>
</feature>
<evidence type="ECO:0000256" key="4">
    <source>
        <dbReference type="ARBA" id="ARBA00022448"/>
    </source>
</evidence>
<dbReference type="InterPro" id="IPR036390">
    <property type="entry name" value="WH_DNA-bd_sf"/>
</dbReference>
<comment type="similarity">
    <text evidence="2">Belongs to the VPS13 family.</text>
</comment>
<dbReference type="VEuPathDB" id="FungiDB:H257_14562"/>
<dbReference type="InterPro" id="IPR026854">
    <property type="entry name" value="VPS13_N"/>
</dbReference>
<dbReference type="InterPro" id="IPR012340">
    <property type="entry name" value="NA-bd_OB-fold"/>
</dbReference>
<evidence type="ECO:0000256" key="2">
    <source>
        <dbReference type="ARBA" id="ARBA00006545"/>
    </source>
</evidence>
<dbReference type="EMBL" id="QUTC01005497">
    <property type="protein sequence ID" value="RHY57713.1"/>
    <property type="molecule type" value="Genomic_DNA"/>
</dbReference>
<evidence type="ECO:0000256" key="1">
    <source>
        <dbReference type="ARBA" id="ARBA00004123"/>
    </source>
</evidence>
<evidence type="ECO:0000256" key="8">
    <source>
        <dbReference type="SAM" id="MobiDB-lite"/>
    </source>
</evidence>
<proteinExistence type="inferred from homology"/>
<feature type="domain" description="Chorein N-terminal" evidence="10">
    <location>
        <begin position="284"/>
        <end position="566"/>
    </location>
</feature>
<dbReference type="GO" id="GO:0006623">
    <property type="term" value="P:protein targeting to vacuole"/>
    <property type="evidence" value="ECO:0007669"/>
    <property type="project" value="TreeGrafter"/>
</dbReference>
<feature type="domain" description="Replication protein A C-terminal" evidence="9">
    <location>
        <begin position="161"/>
        <end position="277"/>
    </location>
</feature>
<dbReference type="InterPro" id="IPR036388">
    <property type="entry name" value="WH-like_DNA-bd_sf"/>
</dbReference>
<organism evidence="12 13">
    <name type="scientific">Aphanomyces astaci</name>
    <name type="common">Crayfish plague agent</name>
    <dbReference type="NCBI Taxonomy" id="112090"/>
    <lineage>
        <taxon>Eukaryota</taxon>
        <taxon>Sar</taxon>
        <taxon>Stramenopiles</taxon>
        <taxon>Oomycota</taxon>
        <taxon>Saprolegniomycetes</taxon>
        <taxon>Saprolegniales</taxon>
        <taxon>Verrucalvaceae</taxon>
        <taxon>Aphanomyces</taxon>
    </lineage>
</organism>
<keyword evidence="5" id="KW-0445">Lipid transport</keyword>
<dbReference type="GO" id="GO:0003677">
    <property type="term" value="F:DNA binding"/>
    <property type="evidence" value="ECO:0007669"/>
    <property type="project" value="UniProtKB-KW"/>
</dbReference>
<keyword evidence="6" id="KW-0238">DNA-binding</keyword>
<dbReference type="GO" id="GO:0006869">
    <property type="term" value="P:lipid transport"/>
    <property type="evidence" value="ECO:0007669"/>
    <property type="project" value="UniProtKB-KW"/>
</dbReference>
<dbReference type="SUPFAM" id="SSF46785">
    <property type="entry name" value="Winged helix' DNA-binding domain"/>
    <property type="match status" value="1"/>
</dbReference>
<comment type="similarity">
    <text evidence="3">Belongs to the replication factor A protein 2 family.</text>
</comment>
<dbReference type="Pfam" id="PF25036">
    <property type="entry name" value="VPS13_VAB"/>
    <property type="match status" value="1"/>
</dbReference>